<gene>
    <name evidence="2" type="ORF">H9763_00235</name>
</gene>
<dbReference type="PANTHER" id="PTHR47099">
    <property type="entry name" value="METHYLCOBAMIDE:COM METHYLTRANSFERASE MTBA"/>
    <property type="match status" value="1"/>
</dbReference>
<dbReference type="InterPro" id="IPR052024">
    <property type="entry name" value="Methanogen_methyltrans"/>
</dbReference>
<evidence type="ECO:0000259" key="1">
    <source>
        <dbReference type="Pfam" id="PF01208"/>
    </source>
</evidence>
<dbReference type="Pfam" id="PF01208">
    <property type="entry name" value="URO-D"/>
    <property type="match status" value="1"/>
</dbReference>
<dbReference type="PANTHER" id="PTHR47099:SF1">
    <property type="entry name" value="METHYLCOBAMIDE:COM METHYLTRANSFERASE MTBA"/>
    <property type="match status" value="1"/>
</dbReference>
<reference evidence="2" key="2">
    <citation type="submission" date="2021-04" db="EMBL/GenBank/DDBJ databases">
        <authorList>
            <person name="Gilroy R."/>
        </authorList>
    </citation>
    <scope>NUCLEOTIDE SEQUENCE</scope>
    <source>
        <strain evidence="2">USAMLcec3-2134</strain>
    </source>
</reference>
<dbReference type="Gene3D" id="3.20.20.210">
    <property type="match status" value="1"/>
</dbReference>
<proteinExistence type="predicted"/>
<sequence>MKQNMKEWLQQLKDAPAKKPMPILSFPAISLLGVSVREMISDSALQAEGMKRIADRVDSAAAVSLMDLSVEAECFGSQIVVSEDEVPTVKGSIVSSQEEVDALKVPAVGTARTGIYIEAVRRAKEEITDRPVFAGMIGPYSLAGRLADVTEIMLYCYDEPEMVESLLEKVTEFLIAYGKAYKEAGADGILMAEPLAGLLSPSLVEEFSSPYVKRIVDALQDENFLVIYHNCGNTTVQSIDSILSTGSAAYHFGNAIDMAEMMRHIPADTVAMGNVDPAGQFRNGTPESIRQETLSILKACSGYPNFVISSGCDIPPLSKWENIDAFFAAAKEFYEG</sequence>
<dbReference type="CDD" id="cd03465">
    <property type="entry name" value="URO-D_like"/>
    <property type="match status" value="1"/>
</dbReference>
<comment type="caution">
    <text evidence="2">The sequence shown here is derived from an EMBL/GenBank/DDBJ whole genome shotgun (WGS) entry which is preliminary data.</text>
</comment>
<organism evidence="2 3">
    <name type="scientific">Candidatus Eisenbergiella merdigallinarum</name>
    <dbReference type="NCBI Taxonomy" id="2838552"/>
    <lineage>
        <taxon>Bacteria</taxon>
        <taxon>Bacillati</taxon>
        <taxon>Bacillota</taxon>
        <taxon>Clostridia</taxon>
        <taxon>Lachnospirales</taxon>
        <taxon>Lachnospiraceae</taxon>
        <taxon>Eisenbergiella</taxon>
    </lineage>
</organism>
<feature type="domain" description="Uroporphyrinogen decarboxylase (URO-D)" evidence="1">
    <location>
        <begin position="33"/>
        <end position="332"/>
    </location>
</feature>
<name>A0A9D2MQ12_9FIRM</name>
<reference evidence="2" key="1">
    <citation type="journal article" date="2021" name="PeerJ">
        <title>Extensive microbial diversity within the chicken gut microbiome revealed by metagenomics and culture.</title>
        <authorList>
            <person name="Gilroy R."/>
            <person name="Ravi A."/>
            <person name="Getino M."/>
            <person name="Pursley I."/>
            <person name="Horton D.L."/>
            <person name="Alikhan N.F."/>
            <person name="Baker D."/>
            <person name="Gharbi K."/>
            <person name="Hall N."/>
            <person name="Watson M."/>
            <person name="Adriaenssens E.M."/>
            <person name="Foster-Nyarko E."/>
            <person name="Jarju S."/>
            <person name="Secka A."/>
            <person name="Antonio M."/>
            <person name="Oren A."/>
            <person name="Chaudhuri R.R."/>
            <person name="La Ragione R."/>
            <person name="Hildebrand F."/>
            <person name="Pallen M.J."/>
        </authorList>
    </citation>
    <scope>NUCLEOTIDE SEQUENCE</scope>
    <source>
        <strain evidence="2">USAMLcec3-2134</strain>
    </source>
</reference>
<dbReference type="AlphaFoldDB" id="A0A9D2MQ12"/>
<evidence type="ECO:0000313" key="2">
    <source>
        <dbReference type="EMBL" id="HJB89880.1"/>
    </source>
</evidence>
<protein>
    <submittedName>
        <fullName evidence="2">Uroporphyrinogen decarboxylase family protein</fullName>
    </submittedName>
</protein>
<dbReference type="GO" id="GO:0004853">
    <property type="term" value="F:uroporphyrinogen decarboxylase activity"/>
    <property type="evidence" value="ECO:0007669"/>
    <property type="project" value="InterPro"/>
</dbReference>
<dbReference type="Proteomes" id="UP000886883">
    <property type="component" value="Unassembled WGS sequence"/>
</dbReference>
<dbReference type="GO" id="GO:0006779">
    <property type="term" value="P:porphyrin-containing compound biosynthetic process"/>
    <property type="evidence" value="ECO:0007669"/>
    <property type="project" value="InterPro"/>
</dbReference>
<evidence type="ECO:0000313" key="3">
    <source>
        <dbReference type="Proteomes" id="UP000886883"/>
    </source>
</evidence>
<accession>A0A9D2MQ12</accession>
<dbReference type="SUPFAM" id="SSF51726">
    <property type="entry name" value="UROD/MetE-like"/>
    <property type="match status" value="1"/>
</dbReference>
<dbReference type="InterPro" id="IPR000257">
    <property type="entry name" value="Uroporphyrinogen_deCOase"/>
</dbReference>
<dbReference type="InterPro" id="IPR038071">
    <property type="entry name" value="UROD/MetE-like_sf"/>
</dbReference>
<dbReference type="EMBL" id="DWXE01000001">
    <property type="protein sequence ID" value="HJB89880.1"/>
    <property type="molecule type" value="Genomic_DNA"/>
</dbReference>